<name>A0ABW5LQY3_9FLAO</name>
<evidence type="ECO:0000313" key="2">
    <source>
        <dbReference type="Proteomes" id="UP001597508"/>
    </source>
</evidence>
<proteinExistence type="predicted"/>
<sequence length="169" mass="19564">MRIVRICSVFVLLLSFACKSEKTSDTIADVKIFNVANEDDRKEFSVLKLDDTHVNLLNPTISKDGFEAIYKSWSQFHYDLNDFLTSKNFTWGVDDENIKLFNRIYFTKEGKVKAYAYRVYNQVGKEKTEEYGKVIGDFLKSKQISLTRDVAFAQCGKMSLPNSIKRQEL</sequence>
<gene>
    <name evidence="1" type="ORF">ACFSRZ_03385</name>
</gene>
<keyword evidence="2" id="KW-1185">Reference proteome</keyword>
<dbReference type="PROSITE" id="PS51257">
    <property type="entry name" value="PROKAR_LIPOPROTEIN"/>
    <property type="match status" value="1"/>
</dbReference>
<comment type="caution">
    <text evidence="1">The sequence shown here is derived from an EMBL/GenBank/DDBJ whole genome shotgun (WGS) entry which is preliminary data.</text>
</comment>
<dbReference type="Proteomes" id="UP001597508">
    <property type="component" value="Unassembled WGS sequence"/>
</dbReference>
<organism evidence="1 2">
    <name type="scientific">Pseudotenacibaculum haliotis</name>
    <dbReference type="NCBI Taxonomy" id="1862138"/>
    <lineage>
        <taxon>Bacteria</taxon>
        <taxon>Pseudomonadati</taxon>
        <taxon>Bacteroidota</taxon>
        <taxon>Flavobacteriia</taxon>
        <taxon>Flavobacteriales</taxon>
        <taxon>Flavobacteriaceae</taxon>
        <taxon>Pseudotenacibaculum</taxon>
    </lineage>
</organism>
<evidence type="ECO:0008006" key="3">
    <source>
        <dbReference type="Google" id="ProtNLM"/>
    </source>
</evidence>
<dbReference type="EMBL" id="JBHULH010000001">
    <property type="protein sequence ID" value="MFD2566398.1"/>
    <property type="molecule type" value="Genomic_DNA"/>
</dbReference>
<evidence type="ECO:0000313" key="1">
    <source>
        <dbReference type="EMBL" id="MFD2566398.1"/>
    </source>
</evidence>
<dbReference type="RefSeq" id="WP_379665106.1">
    <property type="nucleotide sequence ID" value="NZ_JBHULH010000001.1"/>
</dbReference>
<protein>
    <recommendedName>
        <fullName evidence="3">Lipoprotein</fullName>
    </recommendedName>
</protein>
<reference evidence="2" key="1">
    <citation type="journal article" date="2019" name="Int. J. Syst. Evol. Microbiol.">
        <title>The Global Catalogue of Microorganisms (GCM) 10K type strain sequencing project: providing services to taxonomists for standard genome sequencing and annotation.</title>
        <authorList>
            <consortium name="The Broad Institute Genomics Platform"/>
            <consortium name="The Broad Institute Genome Sequencing Center for Infectious Disease"/>
            <person name="Wu L."/>
            <person name="Ma J."/>
        </authorList>
    </citation>
    <scope>NUCLEOTIDE SEQUENCE [LARGE SCALE GENOMIC DNA]</scope>
    <source>
        <strain evidence="2">KCTC 52127</strain>
    </source>
</reference>
<accession>A0ABW5LQY3</accession>